<dbReference type="Pfam" id="PF08224">
    <property type="entry name" value="DUF1719"/>
    <property type="match status" value="1"/>
</dbReference>
<gene>
    <name evidence="2" type="ORF">HU200_034506</name>
</gene>
<dbReference type="EMBL" id="JACEFO010001828">
    <property type="protein sequence ID" value="KAF8700140.1"/>
    <property type="molecule type" value="Genomic_DNA"/>
</dbReference>
<dbReference type="SMART" id="SM01157">
    <property type="entry name" value="DUF1719"/>
    <property type="match status" value="1"/>
</dbReference>
<sequence length="510" mass="58992">MAEMVSSTIVQETVSQILSGLFKQYESKGKSKTNEDLERLEMAHIKLEAALETSDKWEIIEASLLRWRKKLKRAAQECTDTLHKCKQRIIEEDQVALEVRNSSFPKRVAQTTKSLVFPIFFCNKDDSIRSIVRRFEWFADGASEFLRFLELGGTPRYVRLFDPLTRNLFTGKKLQHKIVRANKCPLYLVWMPFITAEYGIEATLIFMQNDVSVPENGFFLSLMLQLSESTDIVGIAIKCLQLFDPVFKSKVETIREELMQLPTQDLSWVPNVDTDQKEHWDNIHSLGSQWFRPNPLCCKHHDRHGLHRDSMRNMSELSDGSLDSVIEVNLQCRVSPIEYNRQRASLSEGGSSRQNPQQLRVGVLFMPHGSSEDRLQVNTSSAAHVVNGEENCLHTDITWQQLEEIMLPVAVDYFQQNIHASVYQMLWRSKHGVVYAQVMNASKRKTILRDRKGRLLRREYKDLGSQTPVVLHFIESWFMHAPIRLQGSIAKWIQKEKENKLAPLPLCLKF</sequence>
<evidence type="ECO:0000256" key="1">
    <source>
        <dbReference type="SAM" id="Coils"/>
    </source>
</evidence>
<dbReference type="PANTHER" id="PTHR33377:SF74">
    <property type="entry name" value="OS07G0121000 PROTEIN"/>
    <property type="match status" value="1"/>
</dbReference>
<dbReference type="InterPro" id="IPR013181">
    <property type="entry name" value="DUF1719"/>
</dbReference>
<evidence type="ECO:0000313" key="2">
    <source>
        <dbReference type="EMBL" id="KAF8700140.1"/>
    </source>
</evidence>
<dbReference type="Proteomes" id="UP000636709">
    <property type="component" value="Unassembled WGS sequence"/>
</dbReference>
<evidence type="ECO:0008006" key="4">
    <source>
        <dbReference type="Google" id="ProtNLM"/>
    </source>
</evidence>
<comment type="caution">
    <text evidence="2">The sequence shown here is derived from an EMBL/GenBank/DDBJ whole genome shotgun (WGS) entry which is preliminary data.</text>
</comment>
<name>A0A835BGN4_9POAL</name>
<protein>
    <recommendedName>
        <fullName evidence="4">Rx N-terminal domain-containing protein</fullName>
    </recommendedName>
</protein>
<evidence type="ECO:0000313" key="3">
    <source>
        <dbReference type="Proteomes" id="UP000636709"/>
    </source>
</evidence>
<keyword evidence="1" id="KW-0175">Coiled coil</keyword>
<dbReference type="OrthoDB" id="678682at2759"/>
<reference evidence="2" key="1">
    <citation type="submission" date="2020-07" db="EMBL/GenBank/DDBJ databases">
        <title>Genome sequence and genetic diversity analysis of an under-domesticated orphan crop, white fonio (Digitaria exilis).</title>
        <authorList>
            <person name="Bennetzen J.L."/>
            <person name="Chen S."/>
            <person name="Ma X."/>
            <person name="Wang X."/>
            <person name="Yssel A.E.J."/>
            <person name="Chaluvadi S.R."/>
            <person name="Johnson M."/>
            <person name="Gangashetty P."/>
            <person name="Hamidou F."/>
            <person name="Sanogo M.D."/>
            <person name="Zwaenepoel A."/>
            <person name="Wallace J."/>
            <person name="Van De Peer Y."/>
            <person name="Van Deynze A."/>
        </authorList>
    </citation>
    <scope>NUCLEOTIDE SEQUENCE</scope>
    <source>
        <tissue evidence="2">Leaves</tissue>
    </source>
</reference>
<keyword evidence="3" id="KW-1185">Reference proteome</keyword>
<proteinExistence type="predicted"/>
<organism evidence="2 3">
    <name type="scientific">Digitaria exilis</name>
    <dbReference type="NCBI Taxonomy" id="1010633"/>
    <lineage>
        <taxon>Eukaryota</taxon>
        <taxon>Viridiplantae</taxon>
        <taxon>Streptophyta</taxon>
        <taxon>Embryophyta</taxon>
        <taxon>Tracheophyta</taxon>
        <taxon>Spermatophyta</taxon>
        <taxon>Magnoliopsida</taxon>
        <taxon>Liliopsida</taxon>
        <taxon>Poales</taxon>
        <taxon>Poaceae</taxon>
        <taxon>PACMAD clade</taxon>
        <taxon>Panicoideae</taxon>
        <taxon>Panicodae</taxon>
        <taxon>Paniceae</taxon>
        <taxon>Anthephorinae</taxon>
        <taxon>Digitaria</taxon>
    </lineage>
</organism>
<dbReference type="PANTHER" id="PTHR33377">
    <property type="entry name" value="OS10G0134700 PROTEIN-RELATED"/>
    <property type="match status" value="1"/>
</dbReference>
<dbReference type="AlphaFoldDB" id="A0A835BGN4"/>
<accession>A0A835BGN4</accession>
<feature type="coiled-coil region" evidence="1">
    <location>
        <begin position="30"/>
        <end position="88"/>
    </location>
</feature>